<sequence length="92" mass="10725">MEDWNEENTLLPIRLYEEKENLWNPKNKDYKKTNLKLDSWDQIGEAMGITGEICKIKMVSVLLSNRREKAKERNSQGTGKGNKLIKCNIQTI</sequence>
<dbReference type="AlphaFoldDB" id="A0AAW1IWY1"/>
<proteinExistence type="predicted"/>
<comment type="caution">
    <text evidence="2">The sequence shown here is derived from an EMBL/GenBank/DDBJ whole genome shotgun (WGS) entry which is preliminary data.</text>
</comment>
<dbReference type="PANTHER" id="PTHR21505">
    <property type="entry name" value="MADF DOMAIN-CONTAINING PROTEIN-RELATED"/>
    <property type="match status" value="1"/>
</dbReference>
<accession>A0AAW1IWY1</accession>
<organism evidence="2 3">
    <name type="scientific">Popillia japonica</name>
    <name type="common">Japanese beetle</name>
    <dbReference type="NCBI Taxonomy" id="7064"/>
    <lineage>
        <taxon>Eukaryota</taxon>
        <taxon>Metazoa</taxon>
        <taxon>Ecdysozoa</taxon>
        <taxon>Arthropoda</taxon>
        <taxon>Hexapoda</taxon>
        <taxon>Insecta</taxon>
        <taxon>Pterygota</taxon>
        <taxon>Neoptera</taxon>
        <taxon>Endopterygota</taxon>
        <taxon>Coleoptera</taxon>
        <taxon>Polyphaga</taxon>
        <taxon>Scarabaeiformia</taxon>
        <taxon>Scarabaeidae</taxon>
        <taxon>Rutelinae</taxon>
        <taxon>Popillia</taxon>
    </lineage>
</organism>
<evidence type="ECO:0000259" key="1">
    <source>
        <dbReference type="Pfam" id="PF10545"/>
    </source>
</evidence>
<name>A0AAW1IWY1_POPJA</name>
<evidence type="ECO:0000313" key="2">
    <source>
        <dbReference type="EMBL" id="KAK9694462.1"/>
    </source>
</evidence>
<dbReference type="EMBL" id="JASPKY010000512">
    <property type="protein sequence ID" value="KAK9694462.1"/>
    <property type="molecule type" value="Genomic_DNA"/>
</dbReference>
<feature type="domain" description="MADF" evidence="1">
    <location>
        <begin position="13"/>
        <end position="80"/>
    </location>
</feature>
<keyword evidence="3" id="KW-1185">Reference proteome</keyword>
<gene>
    <name evidence="2" type="ORF">QE152_g33540</name>
</gene>
<dbReference type="Proteomes" id="UP001458880">
    <property type="component" value="Unassembled WGS sequence"/>
</dbReference>
<evidence type="ECO:0000313" key="3">
    <source>
        <dbReference type="Proteomes" id="UP001458880"/>
    </source>
</evidence>
<protein>
    <submittedName>
        <fullName evidence="2">Alcohol dehydrogenase transcription factor Myb/SANT-like</fullName>
    </submittedName>
</protein>
<dbReference type="InterPro" id="IPR006578">
    <property type="entry name" value="MADF-dom"/>
</dbReference>
<dbReference type="PANTHER" id="PTHR21505:SF12">
    <property type="entry name" value="MADF DOMAIN-CONTAINING PROTEIN-RELATED"/>
    <property type="match status" value="1"/>
</dbReference>
<reference evidence="2 3" key="1">
    <citation type="journal article" date="2024" name="BMC Genomics">
        <title>De novo assembly and annotation of Popillia japonica's genome with initial clues to its potential as an invasive pest.</title>
        <authorList>
            <person name="Cucini C."/>
            <person name="Boschi S."/>
            <person name="Funari R."/>
            <person name="Cardaioli E."/>
            <person name="Iannotti N."/>
            <person name="Marturano G."/>
            <person name="Paoli F."/>
            <person name="Bruttini M."/>
            <person name="Carapelli A."/>
            <person name="Frati F."/>
            <person name="Nardi F."/>
        </authorList>
    </citation>
    <scope>NUCLEOTIDE SEQUENCE [LARGE SCALE GENOMIC DNA]</scope>
    <source>
        <strain evidence="2">DMR45628</strain>
    </source>
</reference>
<dbReference type="Pfam" id="PF10545">
    <property type="entry name" value="MADF_DNA_bdg"/>
    <property type="match status" value="1"/>
</dbReference>